<dbReference type="CDD" id="cd09272">
    <property type="entry name" value="RNase_HI_RT_Ty1"/>
    <property type="match status" value="2"/>
</dbReference>
<evidence type="ECO:0000313" key="5">
    <source>
        <dbReference type="EMBL" id="GEU52290.1"/>
    </source>
</evidence>
<feature type="domain" description="GAG-pre-integrase" evidence="4">
    <location>
        <begin position="914"/>
        <end position="969"/>
    </location>
</feature>
<name>A0A6L2KU81_TANCI</name>
<evidence type="ECO:0000259" key="4">
    <source>
        <dbReference type="Pfam" id="PF13976"/>
    </source>
</evidence>
<dbReference type="Pfam" id="PF13976">
    <property type="entry name" value="gag_pre-integrs"/>
    <property type="match status" value="1"/>
</dbReference>
<dbReference type="EMBL" id="BKCJ010002993">
    <property type="protein sequence ID" value="GEU52290.1"/>
    <property type="molecule type" value="Genomic_DNA"/>
</dbReference>
<protein>
    <submittedName>
        <fullName evidence="5">Ribonuclease H-like domain-containing protein</fullName>
    </submittedName>
</protein>
<gene>
    <name evidence="5" type="ORF">Tci_024268</name>
</gene>
<dbReference type="InterPro" id="IPR036875">
    <property type="entry name" value="Znf_CCHC_sf"/>
</dbReference>
<dbReference type="GO" id="GO:0003676">
    <property type="term" value="F:nucleic acid binding"/>
    <property type="evidence" value="ECO:0007669"/>
    <property type="project" value="InterPro"/>
</dbReference>
<feature type="coiled-coil region" evidence="1">
    <location>
        <begin position="693"/>
        <end position="720"/>
    </location>
</feature>
<proteinExistence type="predicted"/>
<dbReference type="PANTHER" id="PTHR11439">
    <property type="entry name" value="GAG-POL-RELATED RETROTRANSPOSON"/>
    <property type="match status" value="1"/>
</dbReference>
<dbReference type="SUPFAM" id="SSF57756">
    <property type="entry name" value="Retrovirus zinc finger-like domains"/>
    <property type="match status" value="1"/>
</dbReference>
<organism evidence="5">
    <name type="scientific">Tanacetum cinerariifolium</name>
    <name type="common">Dalmatian daisy</name>
    <name type="synonym">Chrysanthemum cinerariifolium</name>
    <dbReference type="NCBI Taxonomy" id="118510"/>
    <lineage>
        <taxon>Eukaryota</taxon>
        <taxon>Viridiplantae</taxon>
        <taxon>Streptophyta</taxon>
        <taxon>Embryophyta</taxon>
        <taxon>Tracheophyta</taxon>
        <taxon>Spermatophyta</taxon>
        <taxon>Magnoliopsida</taxon>
        <taxon>eudicotyledons</taxon>
        <taxon>Gunneridae</taxon>
        <taxon>Pentapetalae</taxon>
        <taxon>asterids</taxon>
        <taxon>campanulids</taxon>
        <taxon>Asterales</taxon>
        <taxon>Asteraceae</taxon>
        <taxon>Asteroideae</taxon>
        <taxon>Anthemideae</taxon>
        <taxon>Anthemidinae</taxon>
        <taxon>Tanacetum</taxon>
    </lineage>
</organism>
<feature type="compositionally biased region" description="Basic and acidic residues" evidence="2">
    <location>
        <begin position="555"/>
        <end position="564"/>
    </location>
</feature>
<keyword evidence="1" id="KW-0175">Coiled coil</keyword>
<feature type="compositionally biased region" description="Basic residues" evidence="2">
    <location>
        <begin position="1476"/>
        <end position="1487"/>
    </location>
</feature>
<evidence type="ECO:0000256" key="1">
    <source>
        <dbReference type="SAM" id="Coils"/>
    </source>
</evidence>
<dbReference type="Pfam" id="PF07727">
    <property type="entry name" value="RVT_2"/>
    <property type="match status" value="1"/>
</dbReference>
<evidence type="ECO:0000259" key="3">
    <source>
        <dbReference type="Pfam" id="PF07727"/>
    </source>
</evidence>
<feature type="non-terminal residue" evidence="5">
    <location>
        <position position="1"/>
    </location>
</feature>
<dbReference type="GO" id="GO:0008270">
    <property type="term" value="F:zinc ion binding"/>
    <property type="evidence" value="ECO:0007669"/>
    <property type="project" value="InterPro"/>
</dbReference>
<accession>A0A6L2KU81</accession>
<feature type="compositionally biased region" description="Polar residues" evidence="2">
    <location>
        <begin position="565"/>
        <end position="577"/>
    </location>
</feature>
<dbReference type="InterPro" id="IPR025724">
    <property type="entry name" value="GAG-pre-integrase_dom"/>
</dbReference>
<comment type="caution">
    <text evidence="5">The sequence shown here is derived from an EMBL/GenBank/DDBJ whole genome shotgun (WGS) entry which is preliminary data.</text>
</comment>
<feature type="region of interest" description="Disordered" evidence="2">
    <location>
        <begin position="1457"/>
        <end position="1517"/>
    </location>
</feature>
<feature type="coiled-coil region" evidence="1">
    <location>
        <begin position="1522"/>
        <end position="1574"/>
    </location>
</feature>
<feature type="compositionally biased region" description="Polar residues" evidence="2">
    <location>
        <begin position="822"/>
        <end position="835"/>
    </location>
</feature>
<dbReference type="InterPro" id="IPR013103">
    <property type="entry name" value="RVT_2"/>
</dbReference>
<feature type="region of interest" description="Disordered" evidence="2">
    <location>
        <begin position="819"/>
        <end position="845"/>
    </location>
</feature>
<reference evidence="5" key="1">
    <citation type="journal article" date="2019" name="Sci. Rep.">
        <title>Draft genome of Tanacetum cinerariifolium, the natural source of mosquito coil.</title>
        <authorList>
            <person name="Yamashiro T."/>
            <person name="Shiraishi A."/>
            <person name="Satake H."/>
            <person name="Nakayama K."/>
        </authorList>
    </citation>
    <scope>NUCLEOTIDE SEQUENCE</scope>
</reference>
<dbReference type="PANTHER" id="PTHR11439:SF495">
    <property type="entry name" value="REVERSE TRANSCRIPTASE, RNA-DEPENDENT DNA POLYMERASE-RELATED"/>
    <property type="match status" value="1"/>
</dbReference>
<feature type="region of interest" description="Disordered" evidence="2">
    <location>
        <begin position="286"/>
        <end position="306"/>
    </location>
</feature>
<feature type="region of interest" description="Disordered" evidence="2">
    <location>
        <begin position="555"/>
        <end position="577"/>
    </location>
</feature>
<evidence type="ECO:0000256" key="2">
    <source>
        <dbReference type="SAM" id="MobiDB-lite"/>
    </source>
</evidence>
<feature type="domain" description="Reverse transcriptase Ty1/copia-type" evidence="3">
    <location>
        <begin position="114"/>
        <end position="192"/>
    </location>
</feature>
<dbReference type="Pfam" id="PF14223">
    <property type="entry name" value="Retrotran_gag_2"/>
    <property type="match status" value="1"/>
</dbReference>
<sequence length="1729" mass="194834">LEVNTGHFKLNNVAPSLNTASSSDSHSPTDMFNLGASDTLEATHVKFFKDRDAPEVDLGNIPNSYGVLTTSHTRIHKDHPIKNVIGRTSAIQAPTGLDTCGFALWKEGHLNKMAYASYMGFLVYQMDVKSAFLYGTIEEEVYVTQPPGFKDPDHPDKIYKVAKALYGLHQAPRACHDKYVHEILKKFNYSDVKSASTPVDLEKPLVKDGDANDVDVCLYRSMIGSLMYLIASRPDIMFACYAGATQDKKSTTGGCQFLGNRLISWQCKKQTVVATSTTEAEYMGAANGTSTSTIPGPVTTEEGKAQKKNDVKARSMLLMALPNEHLLTFSQYKDAKTFFKAIQARFGGNDATEKTQRTLLKQMYENFNAPSTESLDSIFNRLQKLVSQLAILGENISQEDVNMKFLRSLPSEWNTHVVVWRNKADLDTMSIDDLYNNFKIVKQKVKRTVVSSLSSGSPNMAFLSSPGSTNEVDTAKNQPNGSHLVHEDLKQIHEDDLEEMDLKWQLALLSMRARRYFQRTGKNITINGSETAGYDKTKVECFNCHKMGHFARERKSLRNQESRPRNQGSSRKTVNVEDTSSKAMVAIDEAGFNWSYMADDEVPTNMALMAFSDSKVQNSKTCSNTFLKSFETLKNQYVNLRIEFNKSKFDLATYKRGLASVEEQLVFYKKNEVVFYDQIVVLNRDASFRDSEITTLNLQIEKLKKEKESNQIKINNFKNASKSLDKLIGSQITDNSITWLGFTSYNIVAPLPTSLFAPPSIDLYNSGLEEFQHPEFKGYGPKDSKSVYVDTSNEIKKVLDAPIIKDWVSDSNEDESEEMVLKSNNVQHKPKQANQPRKGAPQDALKDQRYFDSGYSRHMTGNISYLTDFKKNKGMCDKKNSVLFTDTECFVLSPNFKLADESQVLLKVPRKNNIYSFDMKNIVHKKDLTCLLAKAKNDESMLWHRRLGHINFKNINKLVKDNLVRGLPQNILKMTKPAPVNTATPTYADYPNDPLKPNLEDAEIFDDAYDDRDDGAEADYNNLETKISVSLIPSTRIHKDHPKEHIIEERRFMLANLQALWIQSSQIKCTRWKKLYMVFIKLIEPVKRIFRYLKGQPTLGLWYPKDSPLELIAYSDSDYADSSLDRKSTTRGCQFSGSRLIFWQCKKQTVMANSTTEAEYIDASNCCGQVLWLQNQLLDYGYNFMQTKIHVDNESTVCVVKMMQSFLLLLGLVDTAGYNFKLLVQKLMLLDKKELAIPRQTTTGKELSNPLMAGSLPKTTLLTLLVLNVVSAIQLLLNAARQSVLVRKRNERNESDGFKQIVDFINANQIKYALTVSPTIYTLCIKQFWNTLKNKTVNDNVQLQALIDGKKVFITKASIRHDLKLNDAEGTSCLPNAIIFKELARTSAKTTSWNEFSSTMASAIICLANNQKFNFSKYILDNLKKNLESPNWNSVSRVVTPLFDTMMVQPVKEVGALPTADQDTPIPDAPSSSQPQRKHKSIRKEKKERKETEVSPTELPIEENVPTLSSDPLPSGEDSMPLKELMVLCTNLSNKVLDLENEVIEMKSSHQAKIAELESRVEDLEEENILAHEETVLSMHDAIDADGKEVDEEMIKVITTAKIIVDEVSTAGGELNATDEEPVSATPTNITIAQPSEATKTTVDNSTAPKAKGIVFHDMEESTTRTASLKVQVKDKGKSKLVEEPEVLKSRKAQIAIDAEVAKRIEAEWNADMQDNIDWNEVIEQVQSR</sequence>